<keyword evidence="5" id="KW-1185">Reference proteome</keyword>
<keyword evidence="4" id="KW-0808">Transferase</keyword>
<evidence type="ECO:0000256" key="1">
    <source>
        <dbReference type="ARBA" id="ARBA00012528"/>
    </source>
</evidence>
<dbReference type="CDD" id="cd01949">
    <property type="entry name" value="GGDEF"/>
    <property type="match status" value="1"/>
</dbReference>
<feature type="domain" description="GGDEF" evidence="3">
    <location>
        <begin position="392"/>
        <end position="524"/>
    </location>
</feature>
<reference evidence="4 5" key="1">
    <citation type="submission" date="2024-04" db="EMBL/GenBank/DDBJ databases">
        <title>Aurantiacibacter sp. DGU6 16S ribosomal RNA gene Genome sequencing and assembly.</title>
        <authorList>
            <person name="Park S."/>
        </authorList>
    </citation>
    <scope>NUCLEOTIDE SEQUENCE [LARGE SCALE GENOMIC DNA]</scope>
    <source>
        <strain evidence="4 5">DGU6</strain>
    </source>
</reference>
<dbReference type="PANTHER" id="PTHR45138">
    <property type="entry name" value="REGULATORY COMPONENTS OF SENSORY TRANSDUCTION SYSTEM"/>
    <property type="match status" value="1"/>
</dbReference>
<protein>
    <recommendedName>
        <fullName evidence="1">diguanylate cyclase</fullName>
        <ecNumber evidence="1">2.7.7.65</ecNumber>
    </recommendedName>
</protein>
<proteinExistence type="predicted"/>
<feature type="transmembrane region" description="Helical" evidence="2">
    <location>
        <begin position="268"/>
        <end position="289"/>
    </location>
</feature>
<dbReference type="PANTHER" id="PTHR45138:SF24">
    <property type="entry name" value="DIGUANYLATE CYCLASE DGCC-RELATED"/>
    <property type="match status" value="1"/>
</dbReference>
<dbReference type="SUPFAM" id="SSF55073">
    <property type="entry name" value="Nucleotide cyclase"/>
    <property type="match status" value="1"/>
</dbReference>
<dbReference type="EC" id="2.7.7.65" evidence="1"/>
<dbReference type="GO" id="GO:0052621">
    <property type="term" value="F:diguanylate cyclase activity"/>
    <property type="evidence" value="ECO:0007669"/>
    <property type="project" value="UniProtKB-EC"/>
</dbReference>
<dbReference type="Pfam" id="PF00990">
    <property type="entry name" value="GGDEF"/>
    <property type="match status" value="1"/>
</dbReference>
<keyword evidence="4" id="KW-0548">Nucleotidyltransferase</keyword>
<comment type="caution">
    <text evidence="4">The sequence shown here is derived from an EMBL/GenBank/DDBJ whole genome shotgun (WGS) entry which is preliminary data.</text>
</comment>
<dbReference type="RefSeq" id="WP_341672547.1">
    <property type="nucleotide sequence ID" value="NZ_JBBYHV010000001.1"/>
</dbReference>
<dbReference type="Proteomes" id="UP001497045">
    <property type="component" value="Unassembled WGS sequence"/>
</dbReference>
<accession>A0ABU9IDC8</accession>
<evidence type="ECO:0000313" key="5">
    <source>
        <dbReference type="Proteomes" id="UP001497045"/>
    </source>
</evidence>
<gene>
    <name evidence="4" type="ORF">AAEO60_05040</name>
</gene>
<dbReference type="EMBL" id="JBBYHV010000001">
    <property type="protein sequence ID" value="MEL1250029.1"/>
    <property type="molecule type" value="Genomic_DNA"/>
</dbReference>
<feature type="transmembrane region" description="Helical" evidence="2">
    <location>
        <begin position="141"/>
        <end position="168"/>
    </location>
</feature>
<sequence>MNLFAAGCLLASDAPLSLEEARTSNRWDCDAGFREAGTRNAWLRLEGEQLPEFVLALQGMAAPVGALTIATVGKDGTVEAHRYSERDLVDHWMPGNTYALPLDLNGERPAQLYVGLENQQSHLLTTELALISQTDAVNRRVWISVLFAICLGMLFIVAILSAVMAVVLRNRVARWHAFFCVLGGLYILSSSSLIFLIFPEMGLWTRSAINYASLAVGVSMIGPIMLRYFDHRELTRPYRIAIRIAVAVTLVNTFVMPLSAIFDFPARPVFHLLFLPCAVVVLGTMAMLLRKRSPEIRGFMLAWAAPALLGVERVLRGSDLYYLPLFTDYLFFFGLAFQAVAMTIAIGLQSMRAQRDLEAAQQAEARARDEALTDPLTGLANRRDFDRRTWGQSDFIAILDLDEFKGVNDRHGHAVGDRVLAESGSVLRRAVHGGQMMQAWRLGGEEFALAIDAPSIEHAAHALNAVRQNISTGIAAALPAIGRVTASAGLAPMGGDLRQAYRAADSALYKAKAAGRDRLCFESTNGERATIFPGQRAA</sequence>
<dbReference type="InterPro" id="IPR000160">
    <property type="entry name" value="GGDEF_dom"/>
</dbReference>
<dbReference type="InterPro" id="IPR043128">
    <property type="entry name" value="Rev_trsase/Diguanyl_cyclase"/>
</dbReference>
<feature type="transmembrane region" description="Helical" evidence="2">
    <location>
        <begin position="321"/>
        <end position="348"/>
    </location>
</feature>
<dbReference type="InterPro" id="IPR050469">
    <property type="entry name" value="Diguanylate_Cyclase"/>
</dbReference>
<feature type="transmembrane region" description="Helical" evidence="2">
    <location>
        <begin position="175"/>
        <end position="197"/>
    </location>
</feature>
<evidence type="ECO:0000256" key="2">
    <source>
        <dbReference type="SAM" id="Phobius"/>
    </source>
</evidence>
<keyword evidence="2" id="KW-1133">Transmembrane helix</keyword>
<evidence type="ECO:0000313" key="4">
    <source>
        <dbReference type="EMBL" id="MEL1250029.1"/>
    </source>
</evidence>
<dbReference type="PROSITE" id="PS50887">
    <property type="entry name" value="GGDEF"/>
    <property type="match status" value="1"/>
</dbReference>
<name>A0ABU9IDC8_9SPHN</name>
<dbReference type="SMART" id="SM00267">
    <property type="entry name" value="GGDEF"/>
    <property type="match status" value="1"/>
</dbReference>
<dbReference type="InterPro" id="IPR011623">
    <property type="entry name" value="7TMR_DISM_rcpt_extracell_dom1"/>
</dbReference>
<evidence type="ECO:0000259" key="3">
    <source>
        <dbReference type="PROSITE" id="PS50887"/>
    </source>
</evidence>
<dbReference type="Gene3D" id="3.30.70.270">
    <property type="match status" value="1"/>
</dbReference>
<feature type="transmembrane region" description="Helical" evidence="2">
    <location>
        <begin position="241"/>
        <end position="262"/>
    </location>
</feature>
<dbReference type="NCBIfam" id="TIGR00254">
    <property type="entry name" value="GGDEF"/>
    <property type="match status" value="1"/>
</dbReference>
<feature type="transmembrane region" description="Helical" evidence="2">
    <location>
        <begin position="296"/>
        <end position="315"/>
    </location>
</feature>
<dbReference type="Pfam" id="PF07695">
    <property type="entry name" value="7TMR-DISM_7TM"/>
    <property type="match status" value="1"/>
</dbReference>
<dbReference type="InterPro" id="IPR029787">
    <property type="entry name" value="Nucleotide_cyclase"/>
</dbReference>
<feature type="transmembrane region" description="Helical" evidence="2">
    <location>
        <begin position="209"/>
        <end position="229"/>
    </location>
</feature>
<keyword evidence="2" id="KW-0812">Transmembrane</keyword>
<organism evidence="4 5">
    <name type="scientific">Aurantiacibacter gilvus</name>
    <dbReference type="NCBI Taxonomy" id="3139141"/>
    <lineage>
        <taxon>Bacteria</taxon>
        <taxon>Pseudomonadati</taxon>
        <taxon>Pseudomonadota</taxon>
        <taxon>Alphaproteobacteria</taxon>
        <taxon>Sphingomonadales</taxon>
        <taxon>Erythrobacteraceae</taxon>
        <taxon>Aurantiacibacter</taxon>
    </lineage>
</organism>
<keyword evidence="2" id="KW-0472">Membrane</keyword>